<dbReference type="InterPro" id="IPR043502">
    <property type="entry name" value="DNA/RNA_pol_sf"/>
</dbReference>
<dbReference type="SUPFAM" id="SSF56672">
    <property type="entry name" value="DNA/RNA polymerases"/>
    <property type="match status" value="1"/>
</dbReference>
<dbReference type="GO" id="GO:0003964">
    <property type="term" value="F:RNA-directed DNA polymerase activity"/>
    <property type="evidence" value="ECO:0007669"/>
    <property type="project" value="UniProtKB-KW"/>
</dbReference>
<organism evidence="4 5">
    <name type="scientific">Tanacetum coccineum</name>
    <dbReference type="NCBI Taxonomy" id="301880"/>
    <lineage>
        <taxon>Eukaryota</taxon>
        <taxon>Viridiplantae</taxon>
        <taxon>Streptophyta</taxon>
        <taxon>Embryophyta</taxon>
        <taxon>Tracheophyta</taxon>
        <taxon>Spermatophyta</taxon>
        <taxon>Magnoliopsida</taxon>
        <taxon>eudicotyledons</taxon>
        <taxon>Gunneridae</taxon>
        <taxon>Pentapetalae</taxon>
        <taxon>asterids</taxon>
        <taxon>campanulids</taxon>
        <taxon>Asterales</taxon>
        <taxon>Asteraceae</taxon>
        <taxon>Asteroideae</taxon>
        <taxon>Anthemideae</taxon>
        <taxon>Anthemidinae</taxon>
        <taxon>Tanacetum</taxon>
    </lineage>
</organism>
<dbReference type="PANTHER" id="PTHR37984:SF5">
    <property type="entry name" value="PROTEIN NYNRIN-LIKE"/>
    <property type="match status" value="1"/>
</dbReference>
<keyword evidence="5" id="KW-1185">Reference proteome</keyword>
<dbReference type="EMBL" id="BQNB010018259">
    <property type="protein sequence ID" value="GJT72448.1"/>
    <property type="molecule type" value="Genomic_DNA"/>
</dbReference>
<dbReference type="InterPro" id="IPR043128">
    <property type="entry name" value="Rev_trsase/Diguanyl_cyclase"/>
</dbReference>
<dbReference type="Pfam" id="PF17919">
    <property type="entry name" value="RT_RNaseH_2"/>
    <property type="match status" value="1"/>
</dbReference>
<evidence type="ECO:0000259" key="3">
    <source>
        <dbReference type="Pfam" id="PF17919"/>
    </source>
</evidence>
<evidence type="ECO:0000256" key="1">
    <source>
        <dbReference type="ARBA" id="ARBA00023268"/>
    </source>
</evidence>
<dbReference type="InterPro" id="IPR050951">
    <property type="entry name" value="Retrovirus_Pol_polyprotein"/>
</dbReference>
<dbReference type="Gene3D" id="3.30.70.270">
    <property type="match status" value="2"/>
</dbReference>
<dbReference type="CDD" id="cd09274">
    <property type="entry name" value="RNase_HI_RT_Ty3"/>
    <property type="match status" value="1"/>
</dbReference>
<dbReference type="PANTHER" id="PTHR37984">
    <property type="entry name" value="PROTEIN CBG26694"/>
    <property type="match status" value="1"/>
</dbReference>
<evidence type="ECO:0000256" key="2">
    <source>
        <dbReference type="SAM" id="MobiDB-lite"/>
    </source>
</evidence>
<protein>
    <submittedName>
        <fullName evidence="4">Reverse transcriptase domain-containing protein</fullName>
    </submittedName>
</protein>
<feature type="region of interest" description="Disordered" evidence="2">
    <location>
        <begin position="88"/>
        <end position="125"/>
    </location>
</feature>
<feature type="domain" description="Reverse transcriptase/retrotransposon-derived protein RNase H-like" evidence="3">
    <location>
        <begin position="345"/>
        <end position="420"/>
    </location>
</feature>
<reference evidence="4" key="1">
    <citation type="journal article" date="2022" name="Int. J. Mol. Sci.">
        <title>Draft Genome of Tanacetum Coccineum: Genomic Comparison of Closely Related Tanacetum-Family Plants.</title>
        <authorList>
            <person name="Yamashiro T."/>
            <person name="Shiraishi A."/>
            <person name="Nakayama K."/>
            <person name="Satake H."/>
        </authorList>
    </citation>
    <scope>NUCLEOTIDE SEQUENCE</scope>
</reference>
<keyword evidence="4" id="KW-0548">Nucleotidyltransferase</keyword>
<dbReference type="InterPro" id="IPR041577">
    <property type="entry name" value="RT_RNaseH_2"/>
</dbReference>
<feature type="compositionally biased region" description="Polar residues" evidence="2">
    <location>
        <begin position="112"/>
        <end position="122"/>
    </location>
</feature>
<keyword evidence="4" id="KW-0808">Transferase</keyword>
<sequence>MEHKLWNLKIKEYDIVAYTQRFNKLVLMCPRMVEPERVKVDAYIPGLMNNIKGEVTSSKHADLNEAIRMAHKLMEQKSQARNERILEGKKRKWENLQGGNSSGKSNQKDNSHQTLQNNQKQGNARAMVTAPTDGKLPLYEHCFTRYVGQCTIKCHKCGKIGHKARNRCPKKVKQEEVGEVRGYHPRGMVEFRIDLVPGATPFERAPYRFTPSEIKELSVQLQELLEKGFICPSSSPWGAPDEEEHGKHLKIILELLKKERLYAKFSKCDFWLDSVQFLGHVIDRSGVHVDPAKIKAIKSWVAPTTPTEVRQFLGLAGYYQRFIEGFSLISKPLTKLTQKNKKYEWGKEEEEAFQTLKQKLCSAPILALPEGTEDFMVYCDASLKGYGAVLMQREKVIAYASRKLKVHEENYTTHDLELGAKELNLRQRRWIDLLSDYECEIRYHPRKANVVADALSRKGREKPLRVRALMMIVHNDLPKQIREARGEAMKRKNVKAENLGRLIKPIFEFRPDGTCCFGNRVWLP</sequence>
<dbReference type="Proteomes" id="UP001151760">
    <property type="component" value="Unassembled WGS sequence"/>
</dbReference>
<comment type="caution">
    <text evidence="4">The sequence shown here is derived from an EMBL/GenBank/DDBJ whole genome shotgun (WGS) entry which is preliminary data.</text>
</comment>
<evidence type="ECO:0000313" key="5">
    <source>
        <dbReference type="Proteomes" id="UP001151760"/>
    </source>
</evidence>
<keyword evidence="4" id="KW-0695">RNA-directed DNA polymerase</keyword>
<accession>A0ABQ5G9U8</accession>
<proteinExistence type="predicted"/>
<reference evidence="4" key="2">
    <citation type="submission" date="2022-01" db="EMBL/GenBank/DDBJ databases">
        <authorList>
            <person name="Yamashiro T."/>
            <person name="Shiraishi A."/>
            <person name="Satake H."/>
            <person name="Nakayama K."/>
        </authorList>
    </citation>
    <scope>NUCLEOTIDE SEQUENCE</scope>
</reference>
<gene>
    <name evidence="4" type="ORF">Tco_1031734</name>
</gene>
<keyword evidence="1" id="KW-0511">Multifunctional enzyme</keyword>
<dbReference type="Gene3D" id="3.10.10.10">
    <property type="entry name" value="HIV Type 1 Reverse Transcriptase, subunit A, domain 1"/>
    <property type="match status" value="1"/>
</dbReference>
<evidence type="ECO:0000313" key="4">
    <source>
        <dbReference type="EMBL" id="GJT72448.1"/>
    </source>
</evidence>
<name>A0ABQ5G9U8_9ASTR</name>